<feature type="domain" description="Exonuclease" evidence="4">
    <location>
        <begin position="12"/>
        <end position="185"/>
    </location>
</feature>
<dbReference type="SMART" id="SM00479">
    <property type="entry name" value="EXOIII"/>
    <property type="match status" value="1"/>
</dbReference>
<keyword evidence="3" id="KW-0269">Exonuclease</keyword>
<evidence type="ECO:0000256" key="3">
    <source>
        <dbReference type="ARBA" id="ARBA00022839"/>
    </source>
</evidence>
<dbReference type="Gene3D" id="3.30.420.10">
    <property type="entry name" value="Ribonuclease H-like superfamily/Ribonuclease H"/>
    <property type="match status" value="1"/>
</dbReference>
<accession>A0A2H0EDD5</accession>
<dbReference type="GO" id="GO:0005829">
    <property type="term" value="C:cytosol"/>
    <property type="evidence" value="ECO:0007669"/>
    <property type="project" value="TreeGrafter"/>
</dbReference>
<evidence type="ECO:0000313" key="5">
    <source>
        <dbReference type="EMBL" id="PIP92395.1"/>
    </source>
</evidence>
<dbReference type="Proteomes" id="UP000229241">
    <property type="component" value="Unassembled WGS sequence"/>
</dbReference>
<dbReference type="GO" id="GO:0003676">
    <property type="term" value="F:nucleic acid binding"/>
    <property type="evidence" value="ECO:0007669"/>
    <property type="project" value="InterPro"/>
</dbReference>
<keyword evidence="2" id="KW-0378">Hydrolase</keyword>
<dbReference type="Pfam" id="PF00929">
    <property type="entry name" value="RNase_T"/>
    <property type="match status" value="1"/>
</dbReference>
<dbReference type="AlphaFoldDB" id="A0A2H0EDD5"/>
<dbReference type="InterPro" id="IPR013520">
    <property type="entry name" value="Ribonucl_H"/>
</dbReference>
<keyword evidence="1" id="KW-0540">Nuclease</keyword>
<dbReference type="PANTHER" id="PTHR30231">
    <property type="entry name" value="DNA POLYMERASE III SUBUNIT EPSILON"/>
    <property type="match status" value="1"/>
</dbReference>
<dbReference type="GO" id="GO:0008408">
    <property type="term" value="F:3'-5' exonuclease activity"/>
    <property type="evidence" value="ECO:0007669"/>
    <property type="project" value="TreeGrafter"/>
</dbReference>
<reference evidence="5 6" key="1">
    <citation type="submission" date="2017-09" db="EMBL/GenBank/DDBJ databases">
        <title>Depth-based differentiation of microbial function through sediment-hosted aquifers and enrichment of novel symbionts in the deep terrestrial subsurface.</title>
        <authorList>
            <person name="Probst A.J."/>
            <person name="Ladd B."/>
            <person name="Jarett J.K."/>
            <person name="Geller-Mcgrath D.E."/>
            <person name="Sieber C.M."/>
            <person name="Emerson J.B."/>
            <person name="Anantharaman K."/>
            <person name="Thomas B.C."/>
            <person name="Malmstrom R."/>
            <person name="Stieglmeier M."/>
            <person name="Klingl A."/>
            <person name="Woyke T."/>
            <person name="Ryan C.M."/>
            <person name="Banfield J.F."/>
        </authorList>
    </citation>
    <scope>NUCLEOTIDE SEQUENCE [LARGE SCALE GENOMIC DNA]</scope>
    <source>
        <strain evidence="5">CG18_big_fil_WC_8_21_14_2_50_39_7</strain>
    </source>
</reference>
<proteinExistence type="predicted"/>
<gene>
    <name evidence="5" type="ORF">COW77_00030</name>
</gene>
<protein>
    <recommendedName>
        <fullName evidence="4">Exonuclease domain-containing protein</fullName>
    </recommendedName>
</protein>
<dbReference type="PANTHER" id="PTHR30231:SF4">
    <property type="entry name" value="PROTEIN NEN2"/>
    <property type="match status" value="1"/>
</dbReference>
<dbReference type="EMBL" id="PCTX01000002">
    <property type="protein sequence ID" value="PIP92395.1"/>
    <property type="molecule type" value="Genomic_DNA"/>
</dbReference>
<evidence type="ECO:0000256" key="1">
    <source>
        <dbReference type="ARBA" id="ARBA00022722"/>
    </source>
</evidence>
<evidence type="ECO:0000259" key="4">
    <source>
        <dbReference type="SMART" id="SM00479"/>
    </source>
</evidence>
<evidence type="ECO:0000313" key="6">
    <source>
        <dbReference type="Proteomes" id="UP000229241"/>
    </source>
</evidence>
<evidence type="ECO:0000256" key="2">
    <source>
        <dbReference type="ARBA" id="ARBA00022801"/>
    </source>
</evidence>
<dbReference type="InterPro" id="IPR036397">
    <property type="entry name" value="RNaseH_sf"/>
</dbReference>
<organism evidence="5 6">
    <name type="scientific">Candidatus Wolfebacteria bacterium CG18_big_fil_WC_8_21_14_2_50_39_7</name>
    <dbReference type="NCBI Taxonomy" id="1975071"/>
    <lineage>
        <taxon>Bacteria</taxon>
        <taxon>Candidatus Wolfeibacteriota</taxon>
    </lineage>
</organism>
<dbReference type="InterPro" id="IPR012337">
    <property type="entry name" value="RNaseH-like_sf"/>
</dbReference>
<name>A0A2H0EDD5_9BACT</name>
<dbReference type="SUPFAM" id="SSF53098">
    <property type="entry name" value="Ribonuclease H-like"/>
    <property type="match status" value="1"/>
</dbReference>
<comment type="caution">
    <text evidence="5">The sequence shown here is derived from an EMBL/GenBank/DDBJ whole genome shotgun (WGS) entry which is preliminary data.</text>
</comment>
<sequence length="185" mass="21470">MNNTKKLFRDFDLAFIDTETTGRGPHHELTEIAVVRVSGFNFSVLEEWEAKIKPKHLELADPESLQISHYNDKDWINALDEETALKTFLQKTEKTILAGHNLTFDWFYIHKALGAYNLQPTFWYKSIDTFSLAWQKLRNDSNIRYVSLTELAAYFGIVPKKLHSALDDARTTYKVFLKLINVNGK</sequence>
<dbReference type="CDD" id="cd06127">
    <property type="entry name" value="DEDDh"/>
    <property type="match status" value="1"/>
</dbReference>